<feature type="compositionally biased region" description="Gly residues" evidence="9">
    <location>
        <begin position="302"/>
        <end position="340"/>
    </location>
</feature>
<dbReference type="InterPro" id="IPR003804">
    <property type="entry name" value="Lactate_perm"/>
</dbReference>
<protein>
    <recommendedName>
        <fullName evidence="8">L-lactate permease</fullName>
    </recommendedName>
</protein>
<comment type="caution">
    <text evidence="10">The sequence shown here is derived from an EMBL/GenBank/DDBJ whole genome shotgun (WGS) entry which is preliminary data.</text>
</comment>
<feature type="transmembrane region" description="Helical" evidence="8">
    <location>
        <begin position="85"/>
        <end position="109"/>
    </location>
</feature>
<feature type="transmembrane region" description="Helical" evidence="8">
    <location>
        <begin position="258"/>
        <end position="279"/>
    </location>
</feature>
<proteinExistence type="inferred from homology"/>
<comment type="similarity">
    <text evidence="2 8">Belongs to the lactate permease family.</text>
</comment>
<keyword evidence="11" id="KW-1185">Reference proteome</keyword>
<feature type="transmembrane region" description="Helical" evidence="8">
    <location>
        <begin position="496"/>
        <end position="519"/>
    </location>
</feature>
<dbReference type="Proteomes" id="UP001500325">
    <property type="component" value="Unassembled WGS sequence"/>
</dbReference>
<feature type="transmembrane region" description="Helical" evidence="8">
    <location>
        <begin position="472"/>
        <end position="490"/>
    </location>
</feature>
<feature type="transmembrane region" description="Helical" evidence="8">
    <location>
        <begin position="433"/>
        <end position="460"/>
    </location>
</feature>
<reference evidence="11" key="1">
    <citation type="journal article" date="2019" name="Int. J. Syst. Evol. Microbiol.">
        <title>The Global Catalogue of Microorganisms (GCM) 10K type strain sequencing project: providing services to taxonomists for standard genome sequencing and annotation.</title>
        <authorList>
            <consortium name="The Broad Institute Genomics Platform"/>
            <consortium name="The Broad Institute Genome Sequencing Center for Infectious Disease"/>
            <person name="Wu L."/>
            <person name="Ma J."/>
        </authorList>
    </citation>
    <scope>NUCLEOTIDE SEQUENCE [LARGE SCALE GENOMIC DNA]</scope>
    <source>
        <strain evidence="11">JCM 18055</strain>
    </source>
</reference>
<evidence type="ECO:0000256" key="2">
    <source>
        <dbReference type="ARBA" id="ARBA00010100"/>
    </source>
</evidence>
<evidence type="ECO:0000256" key="5">
    <source>
        <dbReference type="ARBA" id="ARBA00022692"/>
    </source>
</evidence>
<feature type="transmembrane region" description="Helical" evidence="8">
    <location>
        <begin position="589"/>
        <end position="608"/>
    </location>
</feature>
<feature type="transmembrane region" description="Helical" evidence="8">
    <location>
        <begin position="52"/>
        <end position="73"/>
    </location>
</feature>
<evidence type="ECO:0000256" key="3">
    <source>
        <dbReference type="ARBA" id="ARBA00022448"/>
    </source>
</evidence>
<accession>A0ABP8WPY8</accession>
<evidence type="ECO:0000256" key="6">
    <source>
        <dbReference type="ARBA" id="ARBA00022989"/>
    </source>
</evidence>
<feature type="transmembrane region" description="Helical" evidence="8">
    <location>
        <begin position="129"/>
        <end position="160"/>
    </location>
</feature>
<evidence type="ECO:0000256" key="8">
    <source>
        <dbReference type="RuleBase" id="RU365092"/>
    </source>
</evidence>
<keyword evidence="3 8" id="KW-0813">Transport</keyword>
<evidence type="ECO:0000313" key="10">
    <source>
        <dbReference type="EMBL" id="GAA4693564.1"/>
    </source>
</evidence>
<evidence type="ECO:0000256" key="1">
    <source>
        <dbReference type="ARBA" id="ARBA00004651"/>
    </source>
</evidence>
<comment type="function">
    <text evidence="8">Uptake of L-lactate across the membrane. Can also transport D-lactate and glycolate.</text>
</comment>
<dbReference type="PANTHER" id="PTHR30003">
    <property type="entry name" value="L-LACTATE PERMEASE"/>
    <property type="match status" value="1"/>
</dbReference>
<comment type="subcellular location">
    <subcellularLocation>
        <location evidence="1 8">Cell membrane</location>
        <topology evidence="1 8">Multi-pass membrane protein</topology>
    </subcellularLocation>
</comment>
<evidence type="ECO:0000313" key="11">
    <source>
        <dbReference type="Proteomes" id="UP001500325"/>
    </source>
</evidence>
<feature type="transmembrane region" description="Helical" evidence="8">
    <location>
        <begin position="234"/>
        <end position="252"/>
    </location>
</feature>
<gene>
    <name evidence="10" type="ORF">GCM10023215_33630</name>
</gene>
<organism evidence="10 11">
    <name type="scientific">Pseudonocardia yuanmonensis</name>
    <dbReference type="NCBI Taxonomy" id="1095914"/>
    <lineage>
        <taxon>Bacteria</taxon>
        <taxon>Bacillati</taxon>
        <taxon>Actinomycetota</taxon>
        <taxon>Actinomycetes</taxon>
        <taxon>Pseudonocardiales</taxon>
        <taxon>Pseudonocardiaceae</taxon>
        <taxon>Pseudonocardia</taxon>
    </lineage>
</organism>
<feature type="transmembrane region" description="Helical" evidence="8">
    <location>
        <begin position="167"/>
        <end position="189"/>
    </location>
</feature>
<keyword evidence="7 8" id="KW-0472">Membrane</keyword>
<dbReference type="EMBL" id="BAABIC010000010">
    <property type="protein sequence ID" value="GAA4693564.1"/>
    <property type="molecule type" value="Genomic_DNA"/>
</dbReference>
<evidence type="ECO:0000256" key="9">
    <source>
        <dbReference type="SAM" id="MobiDB-lite"/>
    </source>
</evidence>
<keyword evidence="4 8" id="KW-1003">Cell membrane</keyword>
<dbReference type="Pfam" id="PF02652">
    <property type="entry name" value="Lactate_perm"/>
    <property type="match status" value="2"/>
</dbReference>
<dbReference type="PANTHER" id="PTHR30003:SF0">
    <property type="entry name" value="GLYCOLATE PERMEASE GLCA-RELATED"/>
    <property type="match status" value="1"/>
</dbReference>
<sequence length="617" mass="62684">MLSGPLAGPVLAVYQQDPKAVGGSLGWSALVSVVPLAVVLLLLGVLRVRAQWAALAGLLSALVVAIAGFGMPLAMSLSAAAHGAFFGLFPILWIVVNALWVFNMTVATGHFDVLRRNFGTLSSDRRTQAILVAFCFGALLEALAGFGAPVAITSVMLMALGFHPMRAAVLALVANTAPVAFGAMGVPVITLAQVTGLPLGEVASVVGRQTPLLALFVPLVLVFLVDGRRGVREAWVPAVLAGVVFAVAQFVTSNFISVPLTDIAAALLSAVAVVVVARARPQAVWAARRTGDEPDLEPDAGTAGGGAQEGVGGGVGGSRGDTGPDRPGGSGRTGGTGPRGTPGPSGRPVPAGTSTEDREAVAAVGSAPRHDDPREIRRAYAPYVIIVLVFGLVQLPGIKPAVDSLKLAFHWPGLDVVGTNGRPSSTTQFSLTWLSTAGTLMLIAGVIIAAVLGVGAGRAVRTWGRTVAELKWAIVTVAAVLALAYVMNASAQTTAIGLLIAGAGGALAFLSPLLGWFGVAVTGSDTSANALFGSLQVTAAQSAGLPPELLAGANSSGGVLGKMLSPQNLTIAVAAVRLDGQEGVLLRKVVGWSLGMLLVLAFLIYLQSTPVLGWMLP</sequence>
<feature type="transmembrane region" description="Helical" evidence="8">
    <location>
        <begin position="25"/>
        <end position="46"/>
    </location>
</feature>
<keyword evidence="5 8" id="KW-0812">Transmembrane</keyword>
<keyword evidence="6 8" id="KW-1133">Transmembrane helix</keyword>
<feature type="region of interest" description="Disordered" evidence="9">
    <location>
        <begin position="286"/>
        <end position="370"/>
    </location>
</feature>
<evidence type="ECO:0000256" key="4">
    <source>
        <dbReference type="ARBA" id="ARBA00022475"/>
    </source>
</evidence>
<evidence type="ECO:0000256" key="7">
    <source>
        <dbReference type="ARBA" id="ARBA00023136"/>
    </source>
</evidence>
<feature type="transmembrane region" description="Helical" evidence="8">
    <location>
        <begin position="379"/>
        <end position="398"/>
    </location>
</feature>
<name>A0ABP8WPY8_9PSEU</name>